<feature type="region of interest" description="Disordered" evidence="3">
    <location>
        <begin position="433"/>
        <end position="470"/>
    </location>
</feature>
<feature type="region of interest" description="Disordered" evidence="3">
    <location>
        <begin position="94"/>
        <end position="388"/>
    </location>
</feature>
<dbReference type="GO" id="GO:0070274">
    <property type="term" value="C:RES complex"/>
    <property type="evidence" value="ECO:0007669"/>
    <property type="project" value="TreeGrafter"/>
</dbReference>
<proteinExistence type="inferred from homology"/>
<accession>A0A1B0DGZ5</accession>
<feature type="compositionally biased region" description="Low complexity" evidence="3">
    <location>
        <begin position="188"/>
        <end position="197"/>
    </location>
</feature>
<evidence type="ECO:0000256" key="1">
    <source>
        <dbReference type="ARBA" id="ARBA00011069"/>
    </source>
</evidence>
<sequence>MATKINQKEYLKKYLSGDVGEKKKKKKKRPIVGQTVKIIDDDIDVSKMQHFQDNDDLEMLTTGEDAPQVVGVIDERPPELRAQDFKNSTKWKVISDDNGYESSLTIQQLDRQSGRVEKSQTSKSSERRETSKKKYESSPDLSPPRKRNTSADLSPPRRRSSPDLSPKRRGKHSPDLSPPRRRSRSPKRNQSSSSRNRNSPRRRLSDDLSPPRRDRGRKDSEYRRDSRNLSPPRRKEHSRGRRTPDLSPPRKRFSPRPSTSRRRQSSDLSPKRRRNRDPSPPPRRKPSISPDLSPRRRKRSSSHDSPDRNKMKKTLEGKTAGLQDAKSLRTESEKIRKRDAEAFSKMSDDMSGRNARAVVRDRRTGRIRDLEAEAEKDRAKERKEQEKKAVYDRWGKGLKQVEDYRQRIDEESYEMSKPLARYSDDADLDNYLKQQEREGDPMLEYIRQKEREKQTDSKKPTVPVYRGPYPENRFSIRPGYRWDGVDRSNGYEKKWFDVQNKKKAIQEEAYRYSTEDL</sequence>
<evidence type="ECO:0000313" key="5">
    <source>
        <dbReference type="Proteomes" id="UP000092462"/>
    </source>
</evidence>
<comment type="similarity">
    <text evidence="1">Belongs to the CWC26 family.</text>
</comment>
<dbReference type="GO" id="GO:0000398">
    <property type="term" value="P:mRNA splicing, via spliceosome"/>
    <property type="evidence" value="ECO:0007669"/>
    <property type="project" value="TreeGrafter"/>
</dbReference>
<dbReference type="PANTHER" id="PTHR31809">
    <property type="entry name" value="BUD13 HOMOLOG"/>
    <property type="match status" value="1"/>
</dbReference>
<dbReference type="VEuPathDB" id="VectorBase:PPAPM1_009714"/>
<feature type="compositionally biased region" description="Basic residues" evidence="3">
    <location>
        <begin position="232"/>
        <end position="241"/>
    </location>
</feature>
<dbReference type="EnsemblMetazoa" id="PPAI007429-RA">
    <property type="protein sequence ID" value="PPAI007429-PA"/>
    <property type="gene ID" value="PPAI007429"/>
</dbReference>
<evidence type="ECO:0000313" key="4">
    <source>
        <dbReference type="EnsemblMetazoa" id="PPAI007429-PA"/>
    </source>
</evidence>
<feature type="compositionally biased region" description="Basic and acidic residues" evidence="3">
    <location>
        <begin position="112"/>
        <end position="137"/>
    </location>
</feature>
<reference evidence="4" key="1">
    <citation type="submission" date="2022-08" db="UniProtKB">
        <authorList>
            <consortium name="EnsemblMetazoa"/>
        </authorList>
    </citation>
    <scope>IDENTIFICATION</scope>
    <source>
        <strain evidence="4">Israel</strain>
    </source>
</reference>
<organism evidence="4 5">
    <name type="scientific">Phlebotomus papatasi</name>
    <name type="common">Sandfly</name>
    <dbReference type="NCBI Taxonomy" id="29031"/>
    <lineage>
        <taxon>Eukaryota</taxon>
        <taxon>Metazoa</taxon>
        <taxon>Ecdysozoa</taxon>
        <taxon>Arthropoda</taxon>
        <taxon>Hexapoda</taxon>
        <taxon>Insecta</taxon>
        <taxon>Pterygota</taxon>
        <taxon>Neoptera</taxon>
        <taxon>Endopterygota</taxon>
        <taxon>Diptera</taxon>
        <taxon>Nematocera</taxon>
        <taxon>Psychodoidea</taxon>
        <taxon>Psychodidae</taxon>
        <taxon>Phlebotomus</taxon>
        <taxon>Phlebotomus</taxon>
    </lineage>
</organism>
<evidence type="ECO:0000256" key="3">
    <source>
        <dbReference type="SAM" id="MobiDB-lite"/>
    </source>
</evidence>
<dbReference type="EMBL" id="AJVK01060584">
    <property type="status" value="NOT_ANNOTATED_CDS"/>
    <property type="molecule type" value="Genomic_DNA"/>
</dbReference>
<dbReference type="PANTHER" id="PTHR31809:SF0">
    <property type="entry name" value="BUD13 HOMOLOG"/>
    <property type="match status" value="1"/>
</dbReference>
<dbReference type="GO" id="GO:0003723">
    <property type="term" value="F:RNA binding"/>
    <property type="evidence" value="ECO:0007669"/>
    <property type="project" value="TreeGrafter"/>
</dbReference>
<dbReference type="VEuPathDB" id="VectorBase:PPAI007429"/>
<feature type="compositionally biased region" description="Basic and acidic residues" evidence="3">
    <location>
        <begin position="434"/>
        <end position="459"/>
    </location>
</feature>
<name>A0A1B0DGZ5_PHLPP</name>
<feature type="compositionally biased region" description="Basic and acidic residues" evidence="3">
    <location>
        <begin position="358"/>
        <end position="388"/>
    </location>
</feature>
<dbReference type="GO" id="GO:0005684">
    <property type="term" value="C:U2-type spliceosomal complex"/>
    <property type="evidence" value="ECO:0007669"/>
    <property type="project" value="TreeGrafter"/>
</dbReference>
<evidence type="ECO:0000256" key="2">
    <source>
        <dbReference type="ARBA" id="ARBA00014454"/>
    </source>
</evidence>
<dbReference type="Pfam" id="PF09736">
    <property type="entry name" value="Bud13"/>
    <property type="match status" value="1"/>
</dbReference>
<feature type="compositionally biased region" description="Basic and acidic residues" evidence="3">
    <location>
        <begin position="203"/>
        <end position="227"/>
    </location>
</feature>
<dbReference type="InterPro" id="IPR051112">
    <property type="entry name" value="CWC26_splicing_factor"/>
</dbReference>
<dbReference type="AlphaFoldDB" id="A0A1B0DGZ5"/>
<feature type="compositionally biased region" description="Basic and acidic residues" evidence="3">
    <location>
        <begin position="301"/>
        <end position="316"/>
    </location>
</feature>
<keyword evidence="5" id="KW-1185">Reference proteome</keyword>
<dbReference type="InterPro" id="IPR018609">
    <property type="entry name" value="Bud13"/>
</dbReference>
<feature type="compositionally biased region" description="Basic residues" evidence="3">
    <location>
        <begin position="249"/>
        <end position="263"/>
    </location>
</feature>
<feature type="compositionally biased region" description="Polar residues" evidence="3">
    <location>
        <begin position="100"/>
        <end position="111"/>
    </location>
</feature>
<dbReference type="Proteomes" id="UP000092462">
    <property type="component" value="Unassembled WGS sequence"/>
</dbReference>
<protein>
    <recommendedName>
        <fullName evidence="2">BUD13 homolog</fullName>
    </recommendedName>
</protein>
<feature type="compositionally biased region" description="Basic and acidic residues" evidence="3">
    <location>
        <begin position="326"/>
        <end position="351"/>
    </location>
</feature>